<dbReference type="GO" id="GO:0004674">
    <property type="term" value="F:protein serine/threonine kinase activity"/>
    <property type="evidence" value="ECO:0007669"/>
    <property type="project" value="TreeGrafter"/>
</dbReference>
<evidence type="ECO:0000313" key="8">
    <source>
        <dbReference type="Proteomes" id="UP000018888"/>
    </source>
</evidence>
<dbReference type="Proteomes" id="UP000018888">
    <property type="component" value="Unassembled WGS sequence"/>
</dbReference>
<sequence length="259" mass="29958">MSKEAKKTDLKESNIYIDWLEKSINDEYINYYNYLEFKNLNPLGSGSYGRVFRANWKNTDGIFALKTFNNDKITLKEIVNEIKLHKESIANENILRFYGITKIETEKKYSLVLEYADSGTLNIYLNLHFNELDWNDKYQLSLQLASAVAFLHERDIIHRDLHADNVLIHQKKIKLADFGLSRKIAKASSNASKIFGVIPFIDPKKLNDQGYELNKKSDVYSIGVLLWQISSGKQPFSDHKYDNAGNMNQTSVLLCKKLF</sequence>
<organism evidence="7 8">
    <name type="scientific">Rhizophagus irregularis (strain DAOM 181602 / DAOM 197198 / MUCL 43194)</name>
    <name type="common">Arbuscular mycorrhizal fungus</name>
    <name type="synonym">Glomus intraradices</name>
    <dbReference type="NCBI Taxonomy" id="747089"/>
    <lineage>
        <taxon>Eukaryota</taxon>
        <taxon>Fungi</taxon>
        <taxon>Fungi incertae sedis</taxon>
        <taxon>Mucoromycota</taxon>
        <taxon>Glomeromycotina</taxon>
        <taxon>Glomeromycetes</taxon>
        <taxon>Glomerales</taxon>
        <taxon>Glomeraceae</taxon>
        <taxon>Rhizophagus</taxon>
    </lineage>
</organism>
<dbReference type="EMBL" id="AUPC02000084">
    <property type="protein sequence ID" value="POG73360.1"/>
    <property type="molecule type" value="Genomic_DNA"/>
</dbReference>
<dbReference type="PROSITE" id="PS50011">
    <property type="entry name" value="PROTEIN_KINASE_DOM"/>
    <property type="match status" value="1"/>
</dbReference>
<dbReference type="CDD" id="cd00180">
    <property type="entry name" value="PKc"/>
    <property type="match status" value="1"/>
</dbReference>
<dbReference type="InterPro" id="IPR000719">
    <property type="entry name" value="Prot_kinase_dom"/>
</dbReference>
<evidence type="ECO:0000313" key="7">
    <source>
        <dbReference type="EMBL" id="POG73360.1"/>
    </source>
</evidence>
<keyword evidence="8" id="KW-1185">Reference proteome</keyword>
<dbReference type="PANTHER" id="PTHR44329:SF288">
    <property type="entry name" value="MITOGEN-ACTIVATED PROTEIN KINASE KINASE KINASE 20"/>
    <property type="match status" value="1"/>
</dbReference>
<dbReference type="InterPro" id="IPR051681">
    <property type="entry name" value="Ser/Thr_Kinases-Pseudokinases"/>
</dbReference>
<feature type="binding site" evidence="5">
    <location>
        <position position="66"/>
    </location>
    <ligand>
        <name>ATP</name>
        <dbReference type="ChEBI" id="CHEBI:30616"/>
    </ligand>
</feature>
<dbReference type="InterPro" id="IPR001245">
    <property type="entry name" value="Ser-Thr/Tyr_kinase_cat_dom"/>
</dbReference>
<name>A0A2P4Q6T3_RHIID</name>
<dbReference type="VEuPathDB" id="FungiDB:RhiirFUN_008285"/>
<dbReference type="PIRSF" id="PIRSF000654">
    <property type="entry name" value="Integrin-linked_kinase"/>
    <property type="match status" value="1"/>
</dbReference>
<dbReference type="Pfam" id="PF00069">
    <property type="entry name" value="Pkinase"/>
    <property type="match status" value="1"/>
</dbReference>
<dbReference type="SMART" id="SM00220">
    <property type="entry name" value="S_TKc"/>
    <property type="match status" value="1"/>
</dbReference>
<evidence type="ECO:0000256" key="2">
    <source>
        <dbReference type="ARBA" id="ARBA00022741"/>
    </source>
</evidence>
<feature type="domain" description="Protein kinase" evidence="6">
    <location>
        <begin position="37"/>
        <end position="259"/>
    </location>
</feature>
<dbReference type="PANTHER" id="PTHR44329">
    <property type="entry name" value="SERINE/THREONINE-PROTEIN KINASE TNNI3K-RELATED"/>
    <property type="match status" value="1"/>
</dbReference>
<dbReference type="SUPFAM" id="SSF56112">
    <property type="entry name" value="Protein kinase-like (PK-like)"/>
    <property type="match status" value="1"/>
</dbReference>
<evidence type="ECO:0000256" key="5">
    <source>
        <dbReference type="PROSITE-ProRule" id="PRU10141"/>
    </source>
</evidence>
<accession>A0A2P4Q6T3</accession>
<dbReference type="Gene3D" id="1.10.510.10">
    <property type="entry name" value="Transferase(Phosphotransferase) domain 1"/>
    <property type="match status" value="1"/>
</dbReference>
<evidence type="ECO:0000256" key="4">
    <source>
        <dbReference type="ARBA" id="ARBA00022840"/>
    </source>
</evidence>
<dbReference type="PRINTS" id="PR00109">
    <property type="entry name" value="TYRKINASE"/>
</dbReference>
<keyword evidence="1" id="KW-0808">Transferase</keyword>
<keyword evidence="2 5" id="KW-0547">Nucleotide-binding</keyword>
<dbReference type="GO" id="GO:0005524">
    <property type="term" value="F:ATP binding"/>
    <property type="evidence" value="ECO:0007669"/>
    <property type="project" value="UniProtKB-UniRule"/>
</dbReference>
<reference evidence="7 8" key="2">
    <citation type="journal article" date="2018" name="New Phytol.">
        <title>High intraspecific genome diversity in the model arbuscular mycorrhizal symbiont Rhizophagus irregularis.</title>
        <authorList>
            <person name="Chen E.C.H."/>
            <person name="Morin E."/>
            <person name="Beaudet D."/>
            <person name="Noel J."/>
            <person name="Yildirir G."/>
            <person name="Ndikumana S."/>
            <person name="Charron P."/>
            <person name="St-Onge C."/>
            <person name="Giorgi J."/>
            <person name="Kruger M."/>
            <person name="Marton T."/>
            <person name="Ropars J."/>
            <person name="Grigoriev I.V."/>
            <person name="Hainaut M."/>
            <person name="Henrissat B."/>
            <person name="Roux C."/>
            <person name="Martin F."/>
            <person name="Corradi N."/>
        </authorList>
    </citation>
    <scope>NUCLEOTIDE SEQUENCE [LARGE SCALE GENOMIC DNA]</scope>
    <source>
        <strain evidence="7 8">DAOM 197198</strain>
    </source>
</reference>
<dbReference type="InterPro" id="IPR017441">
    <property type="entry name" value="Protein_kinase_ATP_BS"/>
</dbReference>
<reference evidence="7 8" key="1">
    <citation type="journal article" date="2013" name="Proc. Natl. Acad. Sci. U.S.A.">
        <title>Genome of an arbuscular mycorrhizal fungus provides insight into the oldest plant symbiosis.</title>
        <authorList>
            <person name="Tisserant E."/>
            <person name="Malbreil M."/>
            <person name="Kuo A."/>
            <person name="Kohler A."/>
            <person name="Symeonidi A."/>
            <person name="Balestrini R."/>
            <person name="Charron P."/>
            <person name="Duensing N."/>
            <person name="Frei Dit Frey N."/>
            <person name="Gianinazzi-Pearson V."/>
            <person name="Gilbert L.B."/>
            <person name="Handa Y."/>
            <person name="Herr J.R."/>
            <person name="Hijri M."/>
            <person name="Koul R."/>
            <person name="Kawaguchi M."/>
            <person name="Krajinski F."/>
            <person name="Lammers P.J."/>
            <person name="Masclaux F.G."/>
            <person name="Murat C."/>
            <person name="Morin E."/>
            <person name="Ndikumana S."/>
            <person name="Pagni M."/>
            <person name="Petitpierre D."/>
            <person name="Requena N."/>
            <person name="Rosikiewicz P."/>
            <person name="Riley R."/>
            <person name="Saito K."/>
            <person name="San Clemente H."/>
            <person name="Shapiro H."/>
            <person name="van Tuinen D."/>
            <person name="Becard G."/>
            <person name="Bonfante P."/>
            <person name="Paszkowski U."/>
            <person name="Shachar-Hill Y.Y."/>
            <person name="Tuskan G.A."/>
            <person name="Young P.W."/>
            <person name="Sanders I.R."/>
            <person name="Henrissat B."/>
            <person name="Rensing S.A."/>
            <person name="Grigoriev I.V."/>
            <person name="Corradi N."/>
            <person name="Roux C."/>
            <person name="Martin F."/>
        </authorList>
    </citation>
    <scope>NUCLEOTIDE SEQUENCE [LARGE SCALE GENOMIC DNA]</scope>
    <source>
        <strain evidence="7 8">DAOM 197198</strain>
    </source>
</reference>
<dbReference type="InterPro" id="IPR011009">
    <property type="entry name" value="Kinase-like_dom_sf"/>
</dbReference>
<dbReference type="PROSITE" id="PS00107">
    <property type="entry name" value="PROTEIN_KINASE_ATP"/>
    <property type="match status" value="1"/>
</dbReference>
<comment type="caution">
    <text evidence="7">The sequence shown here is derived from an EMBL/GenBank/DDBJ whole genome shotgun (WGS) entry which is preliminary data.</text>
</comment>
<keyword evidence="3" id="KW-0418">Kinase</keyword>
<gene>
    <name evidence="7" type="ORF">GLOIN_2v1476985</name>
</gene>
<evidence type="ECO:0000256" key="3">
    <source>
        <dbReference type="ARBA" id="ARBA00022777"/>
    </source>
</evidence>
<evidence type="ECO:0000259" key="6">
    <source>
        <dbReference type="PROSITE" id="PS50011"/>
    </source>
</evidence>
<keyword evidence="4 5" id="KW-0067">ATP-binding</keyword>
<dbReference type="AlphaFoldDB" id="A0A2P4Q6T3"/>
<evidence type="ECO:0000256" key="1">
    <source>
        <dbReference type="ARBA" id="ARBA00022679"/>
    </source>
</evidence>
<protein>
    <submittedName>
        <fullName evidence="7">Kinase-like domain-containing protein</fullName>
    </submittedName>
</protein>
<proteinExistence type="predicted"/>